<evidence type="ECO:0000313" key="8">
    <source>
        <dbReference type="EMBL" id="MCK9685918.1"/>
    </source>
</evidence>
<evidence type="ECO:0000256" key="7">
    <source>
        <dbReference type="SAM" id="Phobius"/>
    </source>
</evidence>
<gene>
    <name evidence="8" type="ORF">LPC04_09380</name>
</gene>
<keyword evidence="3" id="KW-1003">Cell membrane</keyword>
<dbReference type="PANTHER" id="PTHR43663:SF1">
    <property type="entry name" value="CHROMATE TRANSPORTER"/>
    <property type="match status" value="1"/>
</dbReference>
<evidence type="ECO:0000256" key="4">
    <source>
        <dbReference type="ARBA" id="ARBA00022692"/>
    </source>
</evidence>
<dbReference type="GO" id="GO:0015109">
    <property type="term" value="F:chromate transmembrane transporter activity"/>
    <property type="evidence" value="ECO:0007669"/>
    <property type="project" value="InterPro"/>
</dbReference>
<feature type="transmembrane region" description="Helical" evidence="7">
    <location>
        <begin position="12"/>
        <end position="32"/>
    </location>
</feature>
<evidence type="ECO:0000256" key="1">
    <source>
        <dbReference type="ARBA" id="ARBA00004651"/>
    </source>
</evidence>
<name>A0A9X1YJH3_9BURK</name>
<dbReference type="InterPro" id="IPR052518">
    <property type="entry name" value="CHR_Transporter"/>
</dbReference>
<dbReference type="Proteomes" id="UP001139353">
    <property type="component" value="Unassembled WGS sequence"/>
</dbReference>
<comment type="similarity">
    <text evidence="2">Belongs to the chromate ion transporter (CHR) (TC 2.A.51) family.</text>
</comment>
<dbReference type="AlphaFoldDB" id="A0A9X1YJH3"/>
<dbReference type="Pfam" id="PF02417">
    <property type="entry name" value="Chromate_transp"/>
    <property type="match status" value="1"/>
</dbReference>
<dbReference type="InterPro" id="IPR003370">
    <property type="entry name" value="Chromate_transpt"/>
</dbReference>
<evidence type="ECO:0000313" key="9">
    <source>
        <dbReference type="Proteomes" id="UP001139353"/>
    </source>
</evidence>
<sequence length="178" mass="18567">MTPVLSGGDWLAVFAQYLLLSLLSIGGAIGTAPEMHRFLVEQHHWMTNEQFSASVAIAQAAPGPNLLFVAVLGWGIGGFFGMCVTMAGILLPSTTLTYLAARWGEARRNTRGVQAFVAGMAPLTVGLVLSTGFILGKPGYGNPWLLVAMLATVAVCVRTKISPLWLIGAGGLVGAVLG</sequence>
<keyword evidence="6 7" id="KW-0472">Membrane</keyword>
<organism evidence="8 9">
    <name type="scientific">Scleromatobacter humisilvae</name>
    <dbReference type="NCBI Taxonomy" id="2897159"/>
    <lineage>
        <taxon>Bacteria</taxon>
        <taxon>Pseudomonadati</taxon>
        <taxon>Pseudomonadota</taxon>
        <taxon>Betaproteobacteria</taxon>
        <taxon>Burkholderiales</taxon>
        <taxon>Sphaerotilaceae</taxon>
        <taxon>Scleromatobacter</taxon>
    </lineage>
</organism>
<evidence type="ECO:0000256" key="6">
    <source>
        <dbReference type="ARBA" id="ARBA00023136"/>
    </source>
</evidence>
<feature type="transmembrane region" description="Helical" evidence="7">
    <location>
        <begin position="141"/>
        <end position="157"/>
    </location>
</feature>
<dbReference type="EMBL" id="JAJLJH010000002">
    <property type="protein sequence ID" value="MCK9685918.1"/>
    <property type="molecule type" value="Genomic_DNA"/>
</dbReference>
<protein>
    <submittedName>
        <fullName evidence="8">Chromate transporter</fullName>
    </submittedName>
</protein>
<dbReference type="RefSeq" id="WP_275681956.1">
    <property type="nucleotide sequence ID" value="NZ_JAJLJH010000002.1"/>
</dbReference>
<comment type="subcellular location">
    <subcellularLocation>
        <location evidence="1">Cell membrane</location>
        <topology evidence="1">Multi-pass membrane protein</topology>
    </subcellularLocation>
</comment>
<evidence type="ECO:0000256" key="2">
    <source>
        <dbReference type="ARBA" id="ARBA00005262"/>
    </source>
</evidence>
<proteinExistence type="inferred from homology"/>
<reference evidence="8" key="1">
    <citation type="submission" date="2021-11" db="EMBL/GenBank/DDBJ databases">
        <title>BS-T2-15 a new species belonging to the Comamonadaceae family isolated from the soil of a French oak forest.</title>
        <authorList>
            <person name="Mieszkin S."/>
            <person name="Alain K."/>
        </authorList>
    </citation>
    <scope>NUCLEOTIDE SEQUENCE</scope>
    <source>
        <strain evidence="8">BS-T2-15</strain>
    </source>
</reference>
<feature type="transmembrane region" description="Helical" evidence="7">
    <location>
        <begin position="79"/>
        <end position="101"/>
    </location>
</feature>
<keyword evidence="5 7" id="KW-1133">Transmembrane helix</keyword>
<keyword evidence="9" id="KW-1185">Reference proteome</keyword>
<accession>A0A9X1YJH3</accession>
<dbReference type="GO" id="GO:0005886">
    <property type="term" value="C:plasma membrane"/>
    <property type="evidence" value="ECO:0007669"/>
    <property type="project" value="UniProtKB-SubCell"/>
</dbReference>
<keyword evidence="4 7" id="KW-0812">Transmembrane</keyword>
<comment type="caution">
    <text evidence="8">The sequence shown here is derived from an EMBL/GenBank/DDBJ whole genome shotgun (WGS) entry which is preliminary data.</text>
</comment>
<evidence type="ECO:0000256" key="3">
    <source>
        <dbReference type="ARBA" id="ARBA00022475"/>
    </source>
</evidence>
<feature type="transmembrane region" description="Helical" evidence="7">
    <location>
        <begin position="53"/>
        <end position="73"/>
    </location>
</feature>
<evidence type="ECO:0000256" key="5">
    <source>
        <dbReference type="ARBA" id="ARBA00022989"/>
    </source>
</evidence>
<dbReference type="PANTHER" id="PTHR43663">
    <property type="entry name" value="CHROMATE TRANSPORT PROTEIN-RELATED"/>
    <property type="match status" value="1"/>
</dbReference>
<feature type="transmembrane region" description="Helical" evidence="7">
    <location>
        <begin position="113"/>
        <end position="135"/>
    </location>
</feature>